<evidence type="ECO:0000313" key="2">
    <source>
        <dbReference type="Proteomes" id="UP000003919"/>
    </source>
</evidence>
<dbReference type="HOGENOM" id="CLU_2784695_0_0_10"/>
<dbReference type="STRING" id="388413.ALPR1_13650"/>
<accession>A3HTV1</accession>
<keyword evidence="2" id="KW-1185">Reference proteome</keyword>
<evidence type="ECO:0000313" key="1">
    <source>
        <dbReference type="EMBL" id="EAZ83269.1"/>
    </source>
</evidence>
<dbReference type="Proteomes" id="UP000003919">
    <property type="component" value="Chromosome"/>
</dbReference>
<protein>
    <submittedName>
        <fullName evidence="1">Uncharacterized protein</fullName>
    </submittedName>
</protein>
<dbReference type="AlphaFoldDB" id="A3HTV1"/>
<comment type="caution">
    <text evidence="1">The sequence shown here is derived from an EMBL/GenBank/DDBJ whole genome shotgun (WGS) entry which is preliminary data.</text>
</comment>
<reference evidence="1 2" key="1">
    <citation type="journal article" date="2011" name="J. Bacteriol.">
        <title>Complete genome sequence of Algoriphagus sp. PR1, bacterial prey of a colony-forming choanoflagellate.</title>
        <authorList>
            <person name="Alegado R.A."/>
            <person name="Ferriera S."/>
            <person name="Nusbaum C."/>
            <person name="Young S.K."/>
            <person name="Zeng Q."/>
            <person name="Imamovic A."/>
            <person name="Fairclough S.R."/>
            <person name="King N."/>
        </authorList>
    </citation>
    <scope>NUCLEOTIDE SEQUENCE [LARGE SCALE GENOMIC DNA]</scope>
    <source>
        <strain evidence="1 2">PR1</strain>
    </source>
</reference>
<proteinExistence type="predicted"/>
<name>A3HTV1_9BACT</name>
<sequence>MAPNFSRCNNRITGDNINVLIDHFLVSQVLQIIGRKTWNPYLEKDKVLIQDIRILLIYGSDYFTIYLK</sequence>
<dbReference type="EMBL" id="CM001023">
    <property type="protein sequence ID" value="EAZ83269.1"/>
    <property type="molecule type" value="Genomic_DNA"/>
</dbReference>
<organism evidence="1 2">
    <name type="scientific">Algoriphagus machipongonensis</name>
    <dbReference type="NCBI Taxonomy" id="388413"/>
    <lineage>
        <taxon>Bacteria</taxon>
        <taxon>Pseudomonadati</taxon>
        <taxon>Bacteroidota</taxon>
        <taxon>Cytophagia</taxon>
        <taxon>Cytophagales</taxon>
        <taxon>Cyclobacteriaceae</taxon>
        <taxon>Algoriphagus</taxon>
    </lineage>
</organism>
<gene>
    <name evidence="1" type="ORF">ALPR1_13650</name>
</gene>
<dbReference type="EMBL" id="AAXU02000001">
    <property type="protein sequence ID" value="EAZ83269.1"/>
    <property type="molecule type" value="Genomic_DNA"/>
</dbReference>